<name>A0A395JFZ1_9GAMM</name>
<comment type="caution">
    <text evidence="2">The sequence shown here is derived from an EMBL/GenBank/DDBJ whole genome shotgun (WGS) entry which is preliminary data.</text>
</comment>
<reference evidence="2 3" key="1">
    <citation type="submission" date="2018-06" db="EMBL/GenBank/DDBJ databases">
        <title>Genomic Encyclopedia of Type Strains, Phase IV (KMG-IV): sequencing the most valuable type-strain genomes for metagenomic binning, comparative biology and taxonomic classification.</title>
        <authorList>
            <person name="Goeker M."/>
        </authorList>
    </citation>
    <scope>NUCLEOTIDE SEQUENCE [LARGE SCALE GENOMIC DNA]</scope>
    <source>
        <strain evidence="2 3">DSM 24032</strain>
    </source>
</reference>
<feature type="chain" id="PRO_5017354032" evidence="1">
    <location>
        <begin position="29"/>
        <end position="94"/>
    </location>
</feature>
<dbReference type="InParanoid" id="A0A395JFZ1"/>
<dbReference type="InterPro" id="IPR018740">
    <property type="entry name" value="DUF2282_membr"/>
</dbReference>
<evidence type="ECO:0000256" key="1">
    <source>
        <dbReference type="SAM" id="SignalP"/>
    </source>
</evidence>
<dbReference type="Pfam" id="PF10048">
    <property type="entry name" value="DUF2282"/>
    <property type="match status" value="1"/>
</dbReference>
<proteinExistence type="predicted"/>
<dbReference type="OrthoDB" id="1551288at2"/>
<evidence type="ECO:0000313" key="3">
    <source>
        <dbReference type="Proteomes" id="UP000253083"/>
    </source>
</evidence>
<dbReference type="EMBL" id="QNRT01000005">
    <property type="protein sequence ID" value="RBP48692.1"/>
    <property type="molecule type" value="Genomic_DNA"/>
</dbReference>
<keyword evidence="3" id="KW-1185">Reference proteome</keyword>
<feature type="signal peptide" evidence="1">
    <location>
        <begin position="1"/>
        <end position="28"/>
    </location>
</feature>
<gene>
    <name evidence="2" type="ORF">DFR28_10530</name>
</gene>
<accession>A0A395JFZ1</accession>
<dbReference type="Proteomes" id="UP000253083">
    <property type="component" value="Unassembled WGS sequence"/>
</dbReference>
<keyword evidence="1" id="KW-0732">Signal</keyword>
<organism evidence="2 3">
    <name type="scientific">Arenicella xantha</name>
    <dbReference type="NCBI Taxonomy" id="644221"/>
    <lineage>
        <taxon>Bacteria</taxon>
        <taxon>Pseudomonadati</taxon>
        <taxon>Pseudomonadota</taxon>
        <taxon>Gammaproteobacteria</taxon>
        <taxon>Arenicellales</taxon>
        <taxon>Arenicellaceae</taxon>
        <taxon>Arenicella</taxon>
    </lineage>
</organism>
<evidence type="ECO:0000313" key="2">
    <source>
        <dbReference type="EMBL" id="RBP48692.1"/>
    </source>
</evidence>
<protein>
    <submittedName>
        <fullName evidence="2">Putative membrane protein</fullName>
    </submittedName>
</protein>
<sequence>MNNNKKTATTAASILAAALMSNASLAHAGKEGYEKCQGVAKTGMNDCGANGHGCAGLAATDGDANEWIYLPKGTCAKIVGGVVKAPKPKEKSDS</sequence>
<dbReference type="AlphaFoldDB" id="A0A395JFZ1"/>
<dbReference type="RefSeq" id="WP_113955296.1">
    <property type="nucleotide sequence ID" value="NZ_QNRT01000005.1"/>
</dbReference>